<dbReference type="EMBL" id="CM016554">
    <property type="protein sequence ID" value="TKW27724.1"/>
    <property type="molecule type" value="Genomic_DNA"/>
</dbReference>
<name>A0A4U6VGZ5_SETVI</name>
<dbReference type="AlphaFoldDB" id="A0A4U6VGZ5"/>
<keyword evidence="2" id="KW-1185">Reference proteome</keyword>
<accession>A0A4U6VGZ5</accession>
<sequence length="30" mass="3416">MINKMITWPKPILHDTKPSLNKLGMINAPI</sequence>
<evidence type="ECO:0000313" key="2">
    <source>
        <dbReference type="Proteomes" id="UP000298652"/>
    </source>
</evidence>
<organism evidence="1 2">
    <name type="scientific">Setaria viridis</name>
    <name type="common">Green bristlegrass</name>
    <name type="synonym">Setaria italica subsp. viridis</name>
    <dbReference type="NCBI Taxonomy" id="4556"/>
    <lineage>
        <taxon>Eukaryota</taxon>
        <taxon>Viridiplantae</taxon>
        <taxon>Streptophyta</taxon>
        <taxon>Embryophyta</taxon>
        <taxon>Tracheophyta</taxon>
        <taxon>Spermatophyta</taxon>
        <taxon>Magnoliopsida</taxon>
        <taxon>Liliopsida</taxon>
        <taxon>Poales</taxon>
        <taxon>Poaceae</taxon>
        <taxon>PACMAD clade</taxon>
        <taxon>Panicoideae</taxon>
        <taxon>Panicodae</taxon>
        <taxon>Paniceae</taxon>
        <taxon>Cenchrinae</taxon>
        <taxon>Setaria</taxon>
    </lineage>
</organism>
<dbReference type="Gramene" id="TKW27724">
    <property type="protein sequence ID" value="TKW27724"/>
    <property type="gene ID" value="SEVIR_3G276250v2"/>
</dbReference>
<evidence type="ECO:0000313" key="1">
    <source>
        <dbReference type="EMBL" id="TKW27724.1"/>
    </source>
</evidence>
<proteinExistence type="predicted"/>
<reference evidence="1" key="1">
    <citation type="submission" date="2019-03" db="EMBL/GenBank/DDBJ databases">
        <title>WGS assembly of Setaria viridis.</title>
        <authorList>
            <person name="Huang P."/>
            <person name="Jenkins J."/>
            <person name="Grimwood J."/>
            <person name="Barry K."/>
            <person name="Healey A."/>
            <person name="Mamidi S."/>
            <person name="Sreedasyam A."/>
            <person name="Shu S."/>
            <person name="Feldman M."/>
            <person name="Wu J."/>
            <person name="Yu Y."/>
            <person name="Chen C."/>
            <person name="Johnson J."/>
            <person name="Rokhsar D."/>
            <person name="Baxter I."/>
            <person name="Schmutz J."/>
            <person name="Brutnell T."/>
            <person name="Kellogg E."/>
        </authorList>
    </citation>
    <scope>NUCLEOTIDE SEQUENCE [LARGE SCALE GENOMIC DNA]</scope>
</reference>
<gene>
    <name evidence="1" type="ORF">SEVIR_3G276250v2</name>
</gene>
<protein>
    <submittedName>
        <fullName evidence="1">Uncharacterized protein</fullName>
    </submittedName>
</protein>
<dbReference type="Proteomes" id="UP000298652">
    <property type="component" value="Chromosome 3"/>
</dbReference>